<keyword evidence="2" id="KW-0032">Aminotransferase</keyword>
<reference evidence="2 3" key="1">
    <citation type="journal article" date="2019" name="Nat. Microbiol.">
        <title>Mediterranean grassland soil C-N compound turnover is dependent on rainfall and depth, and is mediated by genomically divergent microorganisms.</title>
        <authorList>
            <person name="Diamond S."/>
            <person name="Andeer P.F."/>
            <person name="Li Z."/>
            <person name="Crits-Christoph A."/>
            <person name="Burstein D."/>
            <person name="Anantharaman K."/>
            <person name="Lane K.R."/>
            <person name="Thomas B.C."/>
            <person name="Pan C."/>
            <person name="Northen T.R."/>
            <person name="Banfield J.F."/>
        </authorList>
    </citation>
    <scope>NUCLEOTIDE SEQUENCE [LARGE SCALE GENOMIC DNA]</scope>
    <source>
        <strain evidence="2">NP_8</strain>
    </source>
</reference>
<dbReference type="InterPro" id="IPR000192">
    <property type="entry name" value="Aminotrans_V_dom"/>
</dbReference>
<dbReference type="InterPro" id="IPR015422">
    <property type="entry name" value="PyrdxlP-dep_Trfase_small"/>
</dbReference>
<dbReference type="Gene3D" id="3.40.640.10">
    <property type="entry name" value="Type I PLP-dependent aspartate aminotransferase-like (Major domain)"/>
    <property type="match status" value="1"/>
</dbReference>
<name>A0A537IYG9_9BACT</name>
<evidence type="ECO:0000259" key="1">
    <source>
        <dbReference type="Pfam" id="PF00266"/>
    </source>
</evidence>
<dbReference type="PANTHER" id="PTHR43586">
    <property type="entry name" value="CYSTEINE DESULFURASE"/>
    <property type="match status" value="1"/>
</dbReference>
<accession>A0A537IYG9</accession>
<dbReference type="EMBL" id="VBAP01000030">
    <property type="protein sequence ID" value="TMI76102.1"/>
    <property type="molecule type" value="Genomic_DNA"/>
</dbReference>
<dbReference type="PANTHER" id="PTHR43586:SF15">
    <property type="entry name" value="BLR3095 PROTEIN"/>
    <property type="match status" value="1"/>
</dbReference>
<dbReference type="InterPro" id="IPR015424">
    <property type="entry name" value="PyrdxlP-dep_Trfase"/>
</dbReference>
<evidence type="ECO:0000313" key="3">
    <source>
        <dbReference type="Proteomes" id="UP000318834"/>
    </source>
</evidence>
<dbReference type="SUPFAM" id="SSF53383">
    <property type="entry name" value="PLP-dependent transferases"/>
    <property type="match status" value="1"/>
</dbReference>
<organism evidence="2 3">
    <name type="scientific">Candidatus Segetimicrobium genomatis</name>
    <dbReference type="NCBI Taxonomy" id="2569760"/>
    <lineage>
        <taxon>Bacteria</taxon>
        <taxon>Bacillati</taxon>
        <taxon>Candidatus Sysuimicrobiota</taxon>
        <taxon>Candidatus Sysuimicrobiia</taxon>
        <taxon>Candidatus Sysuimicrobiales</taxon>
        <taxon>Candidatus Segetimicrobiaceae</taxon>
        <taxon>Candidatus Segetimicrobium</taxon>
    </lineage>
</organism>
<protein>
    <submittedName>
        <fullName evidence="2">Aminotransferase class V-fold PLP-dependent enzyme</fullName>
    </submittedName>
</protein>
<dbReference type="Pfam" id="PF00266">
    <property type="entry name" value="Aminotran_5"/>
    <property type="match status" value="1"/>
</dbReference>
<dbReference type="InterPro" id="IPR015421">
    <property type="entry name" value="PyrdxlP-dep_Trfase_major"/>
</dbReference>
<comment type="caution">
    <text evidence="2">The sequence shown here is derived from an EMBL/GenBank/DDBJ whole genome shotgun (WGS) entry which is preliminary data.</text>
</comment>
<feature type="domain" description="Aminotransferase class V" evidence="1">
    <location>
        <begin position="71"/>
        <end position="370"/>
    </location>
</feature>
<evidence type="ECO:0000313" key="2">
    <source>
        <dbReference type="EMBL" id="TMI76102.1"/>
    </source>
</evidence>
<dbReference type="AlphaFoldDB" id="A0A537IYG9"/>
<keyword evidence="2" id="KW-0808">Transferase</keyword>
<dbReference type="Gene3D" id="3.90.1150.10">
    <property type="entry name" value="Aspartate Aminotransferase, domain 1"/>
    <property type="match status" value="1"/>
</dbReference>
<dbReference type="Proteomes" id="UP000318834">
    <property type="component" value="Unassembled WGS sequence"/>
</dbReference>
<gene>
    <name evidence="2" type="ORF">E6H05_04670</name>
</gene>
<sequence length="395" mass="43496">MRGQGVEKTAAETVIAWERYRAEFPIFQRKTYFNTCSLGALSTRVASAVRQFTELWDVSGAAAWYGPWLAEIERLRERFAALIGAWPDEIAIFPSVTTALTAVASAFDYRARPRVVISDLEFPTTVYQWMVKEPGGVALEMIHSPDRLTIPVDEYARAADAHTQLLVASHVYFTSGVIQDIAAVARVAHQHGAHCLIDAYQSIGQLPADVHAAGVDFLITGGLKWLLGGPGVAYLYVRRDLAVQLRPTDVGWFAHRDQFAFDIQRFTYADGARRFEGGTPPVAAVYAGRAGIDIVAELGVSRIRTRQIELVSAVVDEARRLRLRPRTPAHTEELAGIVTIPRDDPQAVVAALSQRGIIVDARPGLVRLSPYFYNTPEECARVVAAIAELEKQGIT</sequence>
<dbReference type="GO" id="GO:0008483">
    <property type="term" value="F:transaminase activity"/>
    <property type="evidence" value="ECO:0007669"/>
    <property type="project" value="UniProtKB-KW"/>
</dbReference>
<proteinExistence type="predicted"/>